<dbReference type="InterPro" id="IPR037038">
    <property type="entry name" value="HepT-like_sf"/>
</dbReference>
<dbReference type="GO" id="GO:0110001">
    <property type="term" value="C:toxin-antitoxin complex"/>
    <property type="evidence" value="ECO:0007669"/>
    <property type="project" value="InterPro"/>
</dbReference>
<accession>A0A2M8LA25</accession>
<name>A0A2M8LA25_9BACT</name>
<sequence length="137" mass="16100">MTNLSVIENKISSIKKYLNIIERYKIYSREEIENNIDIKGAIERYLYLVAQATIDLAEAIISFKNFRKPSTMSESFYILEENNIISKDLTQKMVGMTGFRNAVAHDYEKINYDLVYKIIHRDIKDIENFIEIASKVY</sequence>
<dbReference type="EMBL" id="PFER01000035">
    <property type="protein sequence ID" value="PJE73487.1"/>
    <property type="molecule type" value="Genomic_DNA"/>
</dbReference>
<comment type="similarity">
    <text evidence="4">Belongs to the HepT RNase toxin family.</text>
</comment>
<dbReference type="Pfam" id="PF01934">
    <property type="entry name" value="HepT-like"/>
    <property type="match status" value="1"/>
</dbReference>
<dbReference type="InterPro" id="IPR008201">
    <property type="entry name" value="HepT-like"/>
</dbReference>
<proteinExistence type="inferred from homology"/>
<evidence type="ECO:0000313" key="6">
    <source>
        <dbReference type="Proteomes" id="UP000230959"/>
    </source>
</evidence>
<keyword evidence="1" id="KW-1277">Toxin-antitoxin system</keyword>
<keyword evidence="2" id="KW-0540">Nuclease</keyword>
<reference evidence="6" key="1">
    <citation type="submission" date="2017-09" db="EMBL/GenBank/DDBJ databases">
        <title>Depth-based differentiation of microbial function through sediment-hosted aquifers and enrichment of novel symbionts in the deep terrestrial subsurface.</title>
        <authorList>
            <person name="Probst A.J."/>
            <person name="Ladd B."/>
            <person name="Jarett J.K."/>
            <person name="Geller-Mcgrath D.E."/>
            <person name="Sieber C.M.K."/>
            <person name="Emerson J.B."/>
            <person name="Anantharaman K."/>
            <person name="Thomas B.C."/>
            <person name="Malmstrom R."/>
            <person name="Stieglmeier M."/>
            <person name="Klingl A."/>
            <person name="Woyke T."/>
            <person name="Ryan C.M."/>
            <person name="Banfield J.F."/>
        </authorList>
    </citation>
    <scope>NUCLEOTIDE SEQUENCE [LARGE SCALE GENOMIC DNA]</scope>
</reference>
<gene>
    <name evidence="5" type="ORF">COV02_02375</name>
</gene>
<comment type="caution">
    <text evidence="5">The sequence shown here is derived from an EMBL/GenBank/DDBJ whole genome shotgun (WGS) entry which is preliminary data.</text>
</comment>
<keyword evidence="3" id="KW-0378">Hydrolase</keyword>
<evidence type="ECO:0000313" key="5">
    <source>
        <dbReference type="EMBL" id="PJE73487.1"/>
    </source>
</evidence>
<dbReference type="Gene3D" id="1.20.120.580">
    <property type="entry name" value="bsu32300-like"/>
    <property type="match status" value="1"/>
</dbReference>
<organism evidence="5 6">
    <name type="scientific">Candidatus Terrybacteria bacterium CG10_big_fil_rev_8_21_14_0_10_41_10</name>
    <dbReference type="NCBI Taxonomy" id="1975026"/>
    <lineage>
        <taxon>Bacteria</taxon>
        <taxon>Candidatus Terryibacteriota</taxon>
    </lineage>
</organism>
<evidence type="ECO:0000256" key="3">
    <source>
        <dbReference type="ARBA" id="ARBA00022801"/>
    </source>
</evidence>
<dbReference type="Proteomes" id="UP000230959">
    <property type="component" value="Unassembled WGS sequence"/>
</dbReference>
<evidence type="ECO:0008006" key="7">
    <source>
        <dbReference type="Google" id="ProtNLM"/>
    </source>
</evidence>
<evidence type="ECO:0000256" key="1">
    <source>
        <dbReference type="ARBA" id="ARBA00022649"/>
    </source>
</evidence>
<dbReference type="PANTHER" id="PTHR33397:SF5">
    <property type="entry name" value="RNASE YUTE-RELATED"/>
    <property type="match status" value="1"/>
</dbReference>
<evidence type="ECO:0000256" key="4">
    <source>
        <dbReference type="ARBA" id="ARBA00024207"/>
    </source>
</evidence>
<dbReference type="GO" id="GO:0016787">
    <property type="term" value="F:hydrolase activity"/>
    <property type="evidence" value="ECO:0007669"/>
    <property type="project" value="UniProtKB-KW"/>
</dbReference>
<dbReference type="InterPro" id="IPR052379">
    <property type="entry name" value="Type_VII_TA_RNase"/>
</dbReference>
<dbReference type="GO" id="GO:0004540">
    <property type="term" value="F:RNA nuclease activity"/>
    <property type="evidence" value="ECO:0007669"/>
    <property type="project" value="InterPro"/>
</dbReference>
<dbReference type="AlphaFoldDB" id="A0A2M8LA25"/>
<dbReference type="PANTHER" id="PTHR33397">
    <property type="entry name" value="UPF0331 PROTEIN YUTE"/>
    <property type="match status" value="1"/>
</dbReference>
<protein>
    <recommendedName>
        <fullName evidence="7">DUF86 domain-containing protein</fullName>
    </recommendedName>
</protein>
<evidence type="ECO:0000256" key="2">
    <source>
        <dbReference type="ARBA" id="ARBA00022722"/>
    </source>
</evidence>
<dbReference type="NCBIfam" id="NF047751">
    <property type="entry name" value="HepT_toxin"/>
    <property type="match status" value="1"/>
</dbReference>